<evidence type="ECO:0000256" key="6">
    <source>
        <dbReference type="RuleBase" id="RU003870"/>
    </source>
</evidence>
<dbReference type="InterPro" id="IPR000702">
    <property type="entry name" value="Ribosomal_uL6-like"/>
</dbReference>
<dbReference type="NCBIfam" id="TIGR03654">
    <property type="entry name" value="L6_bact"/>
    <property type="match status" value="1"/>
</dbReference>
<dbReference type="GO" id="GO:0019843">
    <property type="term" value="F:rRNA binding"/>
    <property type="evidence" value="ECO:0007669"/>
    <property type="project" value="UniProtKB-UniRule"/>
</dbReference>
<dbReference type="Pfam" id="PF00347">
    <property type="entry name" value="Ribosomal_L6"/>
    <property type="match status" value="2"/>
</dbReference>
<dbReference type="PROSITE" id="PS00525">
    <property type="entry name" value="RIBOSOMAL_L6_1"/>
    <property type="match status" value="1"/>
</dbReference>
<comment type="function">
    <text evidence="4 6">This protein binds to the 23S rRNA, and is important in its secondary structure. It is located near the subunit interface in the base of the L7/L12 stalk, and near the tRNA binding site of the peptidyltransferase center.</text>
</comment>
<evidence type="ECO:0000256" key="3">
    <source>
        <dbReference type="ARBA" id="ARBA00023274"/>
    </source>
</evidence>
<dbReference type="FunFam" id="3.90.930.12:FF:000001">
    <property type="entry name" value="50S ribosomal protein L6"/>
    <property type="match status" value="1"/>
</dbReference>
<dbReference type="PANTHER" id="PTHR11655">
    <property type="entry name" value="60S/50S RIBOSOMAL PROTEIN L6/L9"/>
    <property type="match status" value="1"/>
</dbReference>
<keyword evidence="4 6" id="KW-0694">RNA-binding</keyword>
<dbReference type="GO" id="GO:0002181">
    <property type="term" value="P:cytoplasmic translation"/>
    <property type="evidence" value="ECO:0007669"/>
    <property type="project" value="TreeGrafter"/>
</dbReference>
<evidence type="ECO:0000313" key="8">
    <source>
        <dbReference type="EMBL" id="PIR41198.1"/>
    </source>
</evidence>
<accession>A0A2H0R3U1</accession>
<comment type="caution">
    <text evidence="8">The sequence shown here is derived from an EMBL/GenBank/DDBJ whole genome shotgun (WGS) entry which is preliminary data.</text>
</comment>
<evidence type="ECO:0000256" key="4">
    <source>
        <dbReference type="HAMAP-Rule" id="MF_01365"/>
    </source>
</evidence>
<dbReference type="PIRSF" id="PIRSF002162">
    <property type="entry name" value="Ribosomal_L6"/>
    <property type="match status" value="1"/>
</dbReference>
<dbReference type="InterPro" id="IPR036789">
    <property type="entry name" value="Ribosomal_uL6-like_a/b-dom_sf"/>
</dbReference>
<dbReference type="GO" id="GO:0003735">
    <property type="term" value="F:structural constituent of ribosome"/>
    <property type="evidence" value="ECO:0007669"/>
    <property type="project" value="UniProtKB-UniRule"/>
</dbReference>
<dbReference type="HAMAP" id="MF_01365_B">
    <property type="entry name" value="Ribosomal_uL6_B"/>
    <property type="match status" value="1"/>
</dbReference>
<comment type="subunit">
    <text evidence="4">Part of the 50S ribosomal subunit.</text>
</comment>
<keyword evidence="3 4" id="KW-0687">Ribonucleoprotein</keyword>
<dbReference type="Proteomes" id="UP000230232">
    <property type="component" value="Unassembled WGS sequence"/>
</dbReference>
<feature type="domain" description="Large ribosomal subunit protein uL6 alpha-beta" evidence="7">
    <location>
        <begin position="11"/>
        <end position="85"/>
    </location>
</feature>
<dbReference type="EMBL" id="PCXO01000010">
    <property type="protein sequence ID" value="PIR41198.1"/>
    <property type="molecule type" value="Genomic_DNA"/>
</dbReference>
<keyword evidence="4 6" id="KW-0699">rRNA-binding</keyword>
<dbReference type="InterPro" id="IPR019906">
    <property type="entry name" value="Ribosomal_uL6_bac-type"/>
</dbReference>
<dbReference type="InterPro" id="IPR002358">
    <property type="entry name" value="Ribosomal_uL6_CS"/>
</dbReference>
<name>A0A2H0R3U1_9BACT</name>
<comment type="similarity">
    <text evidence="1 4 5">Belongs to the universal ribosomal protein uL6 family.</text>
</comment>
<dbReference type="Gene3D" id="3.90.930.12">
    <property type="entry name" value="Ribosomal protein L6, alpha-beta domain"/>
    <property type="match status" value="2"/>
</dbReference>
<feature type="domain" description="Large ribosomal subunit protein uL6 alpha-beta" evidence="7">
    <location>
        <begin position="94"/>
        <end position="166"/>
    </location>
</feature>
<dbReference type="AlphaFoldDB" id="A0A2H0R3U1"/>
<evidence type="ECO:0000256" key="2">
    <source>
        <dbReference type="ARBA" id="ARBA00022980"/>
    </source>
</evidence>
<proteinExistence type="inferred from homology"/>
<sequence>MSRIGKQVINIPEGVTIKIDTTISVSGPKGELTMPTPAGFDFKLEANRLSIEPQAGFPFETKADGALQGLYRSLVANMVTGVSVGFSKILEINGVGYRATLNGNKLDLQLGYSHPVIVEAPKGIEFAVDKNTITISGIDKQNVGQIAANIREYKKPEPYKGKGIRYQGETIIRKAGKKAATSA</sequence>
<dbReference type="InterPro" id="IPR020040">
    <property type="entry name" value="Ribosomal_uL6_a/b-dom"/>
</dbReference>
<dbReference type="SUPFAM" id="SSF56053">
    <property type="entry name" value="Ribosomal protein L6"/>
    <property type="match status" value="2"/>
</dbReference>
<evidence type="ECO:0000313" key="9">
    <source>
        <dbReference type="Proteomes" id="UP000230232"/>
    </source>
</evidence>
<evidence type="ECO:0000259" key="7">
    <source>
        <dbReference type="Pfam" id="PF00347"/>
    </source>
</evidence>
<dbReference type="PRINTS" id="PR00059">
    <property type="entry name" value="RIBOSOMALL6"/>
</dbReference>
<organism evidence="8 9">
    <name type="scientific">Candidatus Yanofskybacteria bacterium CG10_big_fil_rev_8_21_14_0_10_46_23</name>
    <dbReference type="NCBI Taxonomy" id="1975098"/>
    <lineage>
        <taxon>Bacteria</taxon>
        <taxon>Candidatus Yanofskyibacteriota</taxon>
    </lineage>
</organism>
<evidence type="ECO:0000256" key="5">
    <source>
        <dbReference type="RuleBase" id="RU003869"/>
    </source>
</evidence>
<dbReference type="GO" id="GO:0022625">
    <property type="term" value="C:cytosolic large ribosomal subunit"/>
    <property type="evidence" value="ECO:0007669"/>
    <property type="project" value="UniProtKB-UniRule"/>
</dbReference>
<evidence type="ECO:0000256" key="1">
    <source>
        <dbReference type="ARBA" id="ARBA00009356"/>
    </source>
</evidence>
<protein>
    <recommendedName>
        <fullName evidence="4">Large ribosomal subunit protein uL6</fullName>
    </recommendedName>
</protein>
<keyword evidence="2 4" id="KW-0689">Ribosomal protein</keyword>
<gene>
    <name evidence="4" type="primary">rplF</name>
    <name evidence="8" type="ORF">COV31_02205</name>
</gene>
<dbReference type="PANTHER" id="PTHR11655:SF14">
    <property type="entry name" value="LARGE RIBOSOMAL SUBUNIT PROTEIN UL6M"/>
    <property type="match status" value="1"/>
</dbReference>
<reference evidence="8 9" key="1">
    <citation type="submission" date="2017-09" db="EMBL/GenBank/DDBJ databases">
        <title>Depth-based differentiation of microbial function through sediment-hosted aquifers and enrichment of novel symbionts in the deep terrestrial subsurface.</title>
        <authorList>
            <person name="Probst A.J."/>
            <person name="Ladd B."/>
            <person name="Jarett J.K."/>
            <person name="Geller-Mcgrath D.E."/>
            <person name="Sieber C.M."/>
            <person name="Emerson J.B."/>
            <person name="Anantharaman K."/>
            <person name="Thomas B.C."/>
            <person name="Malmstrom R."/>
            <person name="Stieglmeier M."/>
            <person name="Klingl A."/>
            <person name="Woyke T."/>
            <person name="Ryan C.M."/>
            <person name="Banfield J.F."/>
        </authorList>
    </citation>
    <scope>NUCLEOTIDE SEQUENCE [LARGE SCALE GENOMIC DNA]</scope>
    <source>
        <strain evidence="8">CG10_big_fil_rev_8_21_14_0_10_46_23</strain>
    </source>
</reference>